<evidence type="ECO:0000256" key="3">
    <source>
        <dbReference type="ARBA" id="ARBA00022977"/>
    </source>
</evidence>
<dbReference type="KEGG" id="dcb:C3Y92_06440"/>
<comment type="cofactor">
    <cofactor evidence="6">
        <name>Fe(2+)</name>
        <dbReference type="ChEBI" id="CHEBI:29033"/>
    </cofactor>
</comment>
<dbReference type="AlphaFoldDB" id="A0A4P6HJW4"/>
<dbReference type="InterPro" id="IPR022828">
    <property type="entry name" value="Thi4_prok"/>
</dbReference>
<evidence type="ECO:0000256" key="2">
    <source>
        <dbReference type="ARBA" id="ARBA00022723"/>
    </source>
</evidence>
<name>A0A4P6HJW4_9BACT</name>
<dbReference type="GO" id="GO:0052837">
    <property type="term" value="P:thiazole biosynthetic process"/>
    <property type="evidence" value="ECO:0007669"/>
    <property type="project" value="UniProtKB-UniRule"/>
</dbReference>
<feature type="binding site" evidence="6">
    <location>
        <position position="159"/>
    </location>
    <ligand>
        <name>Fe cation</name>
        <dbReference type="ChEBI" id="CHEBI:24875"/>
        <note>ligand shared between two adjacent protomers</note>
    </ligand>
</feature>
<feature type="binding site" description="in other chain" evidence="6">
    <location>
        <position position="36"/>
    </location>
    <ligand>
        <name>NAD(+)</name>
        <dbReference type="ChEBI" id="CHEBI:57540"/>
        <note>ligand shared between two adjacent protomers</note>
    </ligand>
</feature>
<evidence type="ECO:0000313" key="8">
    <source>
        <dbReference type="Proteomes" id="UP000293296"/>
    </source>
</evidence>
<dbReference type="NCBIfam" id="TIGR00292">
    <property type="entry name" value="sulfide-dependent adenosine diphosphate thiazole synthase"/>
    <property type="match status" value="1"/>
</dbReference>
<feature type="binding site" description="in other chain" evidence="6">
    <location>
        <begin position="55"/>
        <end position="56"/>
    </location>
    <ligand>
        <name>NAD(+)</name>
        <dbReference type="ChEBI" id="CHEBI:57540"/>
        <note>ligand shared between two adjacent protomers</note>
    </ligand>
</feature>
<dbReference type="PANTHER" id="PTHR43422:SF3">
    <property type="entry name" value="THIAMINE THIAZOLE SYNTHASE"/>
    <property type="match status" value="1"/>
</dbReference>
<comment type="subunit">
    <text evidence="6">Homooctamer; tetramer of dimers.</text>
</comment>
<dbReference type="Gene3D" id="3.50.50.60">
    <property type="entry name" value="FAD/NAD(P)-binding domain"/>
    <property type="match status" value="1"/>
</dbReference>
<dbReference type="GO" id="GO:0009229">
    <property type="term" value="P:thiamine diphosphate biosynthetic process"/>
    <property type="evidence" value="ECO:0007669"/>
    <property type="project" value="UniProtKB-UniRule"/>
</dbReference>
<keyword evidence="8" id="KW-1185">Reference proteome</keyword>
<dbReference type="InterPro" id="IPR036188">
    <property type="entry name" value="FAD/NAD-bd_sf"/>
</dbReference>
<comment type="pathway">
    <text evidence="6">Cofactor biosynthesis; thiamine diphosphate biosynthesis.</text>
</comment>
<proteinExistence type="inferred from homology"/>
<feature type="binding site" description="in other chain" evidence="6">
    <location>
        <position position="228"/>
    </location>
    <ligand>
        <name>NAD(+)</name>
        <dbReference type="ChEBI" id="CHEBI:57540"/>
        <note>ligand shared between two adjacent protomers</note>
    </ligand>
</feature>
<dbReference type="SUPFAM" id="SSF51905">
    <property type="entry name" value="FAD/NAD(P)-binding domain"/>
    <property type="match status" value="1"/>
</dbReference>
<feature type="binding site" description="in other chain" evidence="6">
    <location>
        <position position="63"/>
    </location>
    <ligand>
        <name>NAD(+)</name>
        <dbReference type="ChEBI" id="CHEBI:57540"/>
        <note>ligand shared between two adjacent protomers</note>
    </ligand>
</feature>
<comment type="function">
    <text evidence="6">Involved in the biosynthesis of the thiazole moiety of thiamine. Catalyzes the conversion of NAD and glycine to adenosine diphosphate 5-(2-hydroxyethyl)-4-methylthiazole-2-carboxylate (ADT), an adenylated thiazole intermediate, using free sulfide as a source of sulfur.</text>
</comment>
<keyword evidence="3 6" id="KW-0784">Thiamine biosynthesis</keyword>
<evidence type="ECO:0000256" key="1">
    <source>
        <dbReference type="ARBA" id="ARBA00022679"/>
    </source>
</evidence>
<dbReference type="PRINTS" id="PR00420">
    <property type="entry name" value="RNGMNOXGNASE"/>
</dbReference>
<gene>
    <name evidence="6" type="primary">thi4</name>
    <name evidence="7" type="ORF">C3Y92_06440</name>
</gene>
<dbReference type="Proteomes" id="UP000293296">
    <property type="component" value="Chromosome"/>
</dbReference>
<comment type="caution">
    <text evidence="6">Lacks conserved residue(s) required for the propagation of feature annotation.</text>
</comment>
<comment type="similarity">
    <text evidence="6">Belongs to the THI4 family.</text>
</comment>
<evidence type="ECO:0000256" key="6">
    <source>
        <dbReference type="HAMAP-Rule" id="MF_00304"/>
    </source>
</evidence>
<evidence type="ECO:0000313" key="7">
    <source>
        <dbReference type="EMBL" id="QAZ66896.1"/>
    </source>
</evidence>
<protein>
    <recommendedName>
        <fullName evidence="6">Thiamine thiazole synthase</fullName>
        <ecNumber evidence="6">2.4.2.59</ecNumber>
    </recommendedName>
</protein>
<accession>A0A4P6HJW4</accession>
<sequence>MSLDERVITQAILETYFEKFKSSLDLDVAIVGGGPSGMTAARLLAKDGFNVALFERKLSLGGGMWGGGMTFNMIVVQEESVHLLTDVGVPVKRYKDNYFTADAVAATTTLASAACLAGAKIFNCMSVEDVMLREENGVKRVTGIVINSSPVEIAGLHVDPVVLGSKYLVEATGHAVEVLQTLVRKNDVRLNTPSGGIEGEQSMWADTAEINTVKNTREIFPGLYVAGMAANASYGSYRMGPIFGGMLLSGEKVAADIAAKLKG</sequence>
<dbReference type="EMBL" id="CP026538">
    <property type="protein sequence ID" value="QAZ66896.1"/>
    <property type="molecule type" value="Genomic_DNA"/>
</dbReference>
<feature type="binding site" evidence="6">
    <location>
        <position position="238"/>
    </location>
    <ligand>
        <name>glycine</name>
        <dbReference type="ChEBI" id="CHEBI:57305"/>
    </ligand>
</feature>
<dbReference type="EC" id="2.4.2.59" evidence="6"/>
<evidence type="ECO:0000256" key="5">
    <source>
        <dbReference type="ARBA" id="ARBA00023027"/>
    </source>
</evidence>
<organism evidence="7 8">
    <name type="scientific">Solidesulfovibrio carbinolicus</name>
    <dbReference type="NCBI Taxonomy" id="296842"/>
    <lineage>
        <taxon>Bacteria</taxon>
        <taxon>Pseudomonadati</taxon>
        <taxon>Thermodesulfobacteriota</taxon>
        <taxon>Desulfovibrionia</taxon>
        <taxon>Desulfovibrionales</taxon>
        <taxon>Desulfovibrionaceae</taxon>
        <taxon>Solidesulfovibrio</taxon>
    </lineage>
</organism>
<dbReference type="UniPathway" id="UPA00060"/>
<dbReference type="RefSeq" id="WP_129350864.1">
    <property type="nucleotide sequence ID" value="NZ_CP026538.1"/>
</dbReference>
<keyword evidence="1 6" id="KW-0808">Transferase</keyword>
<feature type="binding site" evidence="6">
    <location>
        <begin position="157"/>
        <end position="159"/>
    </location>
    <ligand>
        <name>NAD(+)</name>
        <dbReference type="ChEBI" id="CHEBI:57540"/>
        <note>ligand shared between two adjacent protomers</note>
    </ligand>
</feature>
<feature type="binding site" description="in other chain" evidence="6">
    <location>
        <position position="127"/>
    </location>
    <ligand>
        <name>NAD(+)</name>
        <dbReference type="ChEBI" id="CHEBI:57540"/>
        <note>ligand shared between two adjacent protomers</note>
    </ligand>
</feature>
<dbReference type="Pfam" id="PF01946">
    <property type="entry name" value="Thi4"/>
    <property type="match status" value="1"/>
</dbReference>
<dbReference type="HAMAP" id="MF_00304">
    <property type="entry name" value="Thi4"/>
    <property type="match status" value="1"/>
</dbReference>
<feature type="binding site" description="in other chain" evidence="6">
    <location>
        <position position="174"/>
    </location>
    <ligand>
        <name>Fe cation</name>
        <dbReference type="ChEBI" id="CHEBI:24875"/>
        <note>ligand shared between two adjacent protomers</note>
    </ligand>
</feature>
<dbReference type="InterPro" id="IPR002922">
    <property type="entry name" value="Thi4_fam"/>
</dbReference>
<keyword evidence="5 6" id="KW-0520">NAD</keyword>
<dbReference type="PANTHER" id="PTHR43422">
    <property type="entry name" value="THIAMINE THIAZOLE SYNTHASE"/>
    <property type="match status" value="1"/>
</dbReference>
<keyword evidence="2 6" id="KW-0479">Metal-binding</keyword>
<comment type="catalytic activity">
    <reaction evidence="6">
        <text>hydrogen sulfide + glycine + NAD(+) = ADP-5-ethyl-4-methylthiazole-2-carboxylate + nicotinamide + 3 H2O + H(+)</text>
        <dbReference type="Rhea" id="RHEA:55704"/>
        <dbReference type="ChEBI" id="CHEBI:15377"/>
        <dbReference type="ChEBI" id="CHEBI:15378"/>
        <dbReference type="ChEBI" id="CHEBI:17154"/>
        <dbReference type="ChEBI" id="CHEBI:29919"/>
        <dbReference type="ChEBI" id="CHEBI:57305"/>
        <dbReference type="ChEBI" id="CHEBI:57540"/>
        <dbReference type="ChEBI" id="CHEBI:139151"/>
        <dbReference type="EC" id="2.4.2.59"/>
    </reaction>
</comment>
<dbReference type="GO" id="GO:0016853">
    <property type="term" value="F:isomerase activity"/>
    <property type="evidence" value="ECO:0007669"/>
    <property type="project" value="UniProtKB-KW"/>
</dbReference>
<dbReference type="GO" id="GO:0016763">
    <property type="term" value="F:pentosyltransferase activity"/>
    <property type="evidence" value="ECO:0007669"/>
    <property type="project" value="UniProtKB-UniRule"/>
</dbReference>
<dbReference type="GO" id="GO:0009228">
    <property type="term" value="P:thiamine biosynthetic process"/>
    <property type="evidence" value="ECO:0007669"/>
    <property type="project" value="UniProtKB-KW"/>
</dbReference>
<keyword evidence="7" id="KW-0413">Isomerase</keyword>
<reference evidence="7 8" key="1">
    <citation type="submission" date="2018-02" db="EMBL/GenBank/DDBJ databases">
        <title>Genome sequence of Desulfovibrio carbinolicus DSM 3852.</title>
        <authorList>
            <person name="Wilbanks E."/>
            <person name="Skennerton C.T."/>
            <person name="Orphan V.J."/>
        </authorList>
    </citation>
    <scope>NUCLEOTIDE SEQUENCE [LARGE SCALE GENOMIC DNA]</scope>
    <source>
        <strain evidence="7 8">DSM 3852</strain>
    </source>
</reference>
<evidence type="ECO:0000256" key="4">
    <source>
        <dbReference type="ARBA" id="ARBA00023004"/>
    </source>
</evidence>
<dbReference type="GO" id="GO:0005506">
    <property type="term" value="F:iron ion binding"/>
    <property type="evidence" value="ECO:0007669"/>
    <property type="project" value="UniProtKB-UniRule"/>
</dbReference>
<keyword evidence="4 6" id="KW-0408">Iron</keyword>
<dbReference type="OrthoDB" id="9777740at2"/>